<evidence type="ECO:0000259" key="4">
    <source>
        <dbReference type="PROSITE" id="PS50104"/>
    </source>
</evidence>
<feature type="domain" description="TIR" evidence="4">
    <location>
        <begin position="1"/>
        <end position="126"/>
    </location>
</feature>
<dbReference type="InterPro" id="IPR050498">
    <property type="entry name" value="Ycf3"/>
</dbReference>
<protein>
    <submittedName>
        <fullName evidence="5">TIR domain-containing protein</fullName>
    </submittedName>
</protein>
<evidence type="ECO:0000313" key="5">
    <source>
        <dbReference type="EMBL" id="QZD91933.1"/>
    </source>
</evidence>
<sequence>MADIFLSYSSKDKARLAPLVDELRARDRSVWWDRELVAGPAFADCIEDELGKAKCVLVAWSENSIASHWCRDEAAVGLERNVLVPFRIDDIMPPLGFRSSHTPDLAGWPDREGELSQLLAGVAECLKVAIPVPNRSAPTAATEKTLLILPFRQTGGGAGDDYFADGLIEDVTSELSHIQQLQVISRSTAFEFKESPTPPDAIGRRLGATAVLTGSIRRAGDRARISAALIDTESGKTIWSETFNRTLEDIFAVQDELTSEIVTALDVKLVHGEQARLNRSRFKSVEAGHVFYRGLFEFHRFEPETMLHARRLFSQFVEMEPDSVLGYAWLTTTWAASLLVQWEAPQDALPAMQENAAKALDIDPENAAALIGNVYFHVLTGNLDAAHDFAQRAVRSAPSSDEALFARGWVEMFLGRFDQSIVSLEKALRLAPIPSAVRLGVAGTAYRNAQRYDKSIEIFRRLIEREPQFLFGYSGLASALALSGDMDGARKMVAEVLRIEPEFTVERFITPDFYRDPAVMQACADALAKAGMPSASAQDA</sequence>
<name>A0ABX8ZWA2_9SPHN</name>
<dbReference type="InterPro" id="IPR000157">
    <property type="entry name" value="TIR_dom"/>
</dbReference>
<reference evidence="5 6" key="1">
    <citation type="submission" date="2021-08" db="EMBL/GenBank/DDBJ databases">
        <title>Comparative Genomics Analysis of the Genus Qipengyuania Reveals Extensive Genetic Diversity and Metabolic Versatility, Including the Description of Fifteen Novel Species.</title>
        <authorList>
            <person name="Liu Y."/>
        </authorList>
    </citation>
    <scope>NUCLEOTIDE SEQUENCE [LARGE SCALE GENOMIC DNA]</scope>
    <source>
        <strain evidence="5 6">1NDW3</strain>
    </source>
</reference>
<feature type="repeat" description="TPR" evidence="3">
    <location>
        <begin position="436"/>
        <end position="469"/>
    </location>
</feature>
<dbReference type="Gene3D" id="3.40.50.10140">
    <property type="entry name" value="Toll/interleukin-1 receptor homology (TIR) domain"/>
    <property type="match status" value="1"/>
</dbReference>
<dbReference type="InterPro" id="IPR011990">
    <property type="entry name" value="TPR-like_helical_dom_sf"/>
</dbReference>
<dbReference type="SUPFAM" id="SSF48452">
    <property type="entry name" value="TPR-like"/>
    <property type="match status" value="1"/>
</dbReference>
<keyword evidence="2 3" id="KW-0802">TPR repeat</keyword>
<evidence type="ECO:0000313" key="6">
    <source>
        <dbReference type="Proteomes" id="UP000824300"/>
    </source>
</evidence>
<organism evidence="5 6">
    <name type="scientific">Qipengyuania xiapuensis</name>
    <dbReference type="NCBI Taxonomy" id="2867236"/>
    <lineage>
        <taxon>Bacteria</taxon>
        <taxon>Pseudomonadati</taxon>
        <taxon>Pseudomonadota</taxon>
        <taxon>Alphaproteobacteria</taxon>
        <taxon>Sphingomonadales</taxon>
        <taxon>Erythrobacteraceae</taxon>
        <taxon>Qipengyuania</taxon>
    </lineage>
</organism>
<dbReference type="EMBL" id="CP081296">
    <property type="protein sequence ID" value="QZD91933.1"/>
    <property type="molecule type" value="Genomic_DNA"/>
</dbReference>
<dbReference type="InterPro" id="IPR035897">
    <property type="entry name" value="Toll_tir_struct_dom_sf"/>
</dbReference>
<dbReference type="Gene3D" id="1.25.40.10">
    <property type="entry name" value="Tetratricopeptide repeat domain"/>
    <property type="match status" value="1"/>
</dbReference>
<dbReference type="PANTHER" id="PTHR44858">
    <property type="entry name" value="TETRATRICOPEPTIDE REPEAT PROTEIN 6"/>
    <property type="match status" value="1"/>
</dbReference>
<dbReference type="Gene3D" id="3.40.50.10070">
    <property type="entry name" value="TolB, N-terminal domain"/>
    <property type="match status" value="1"/>
</dbReference>
<dbReference type="InterPro" id="IPR019734">
    <property type="entry name" value="TPR_rpt"/>
</dbReference>
<dbReference type="Proteomes" id="UP000824300">
    <property type="component" value="Chromosome"/>
</dbReference>
<keyword evidence="1" id="KW-0677">Repeat</keyword>
<evidence type="ECO:0000256" key="1">
    <source>
        <dbReference type="ARBA" id="ARBA00022737"/>
    </source>
</evidence>
<evidence type="ECO:0000256" key="3">
    <source>
        <dbReference type="PROSITE-ProRule" id="PRU00339"/>
    </source>
</evidence>
<accession>A0ABX8ZWA2</accession>
<keyword evidence="6" id="KW-1185">Reference proteome</keyword>
<dbReference type="RefSeq" id="WP_221427637.1">
    <property type="nucleotide sequence ID" value="NZ_CP081296.1"/>
</dbReference>
<dbReference type="PANTHER" id="PTHR44858:SF1">
    <property type="entry name" value="UDP-N-ACETYLGLUCOSAMINE--PEPTIDE N-ACETYLGLUCOSAMINYLTRANSFERASE SPINDLY-RELATED"/>
    <property type="match status" value="1"/>
</dbReference>
<proteinExistence type="predicted"/>
<gene>
    <name evidence="5" type="ORF">K3162_10280</name>
</gene>
<dbReference type="PROSITE" id="PS50005">
    <property type="entry name" value="TPR"/>
    <property type="match status" value="1"/>
</dbReference>
<dbReference type="Pfam" id="PF13432">
    <property type="entry name" value="TPR_16"/>
    <property type="match status" value="1"/>
</dbReference>
<evidence type="ECO:0000256" key="2">
    <source>
        <dbReference type="ARBA" id="ARBA00022803"/>
    </source>
</evidence>
<dbReference type="SUPFAM" id="SSF52200">
    <property type="entry name" value="Toll/Interleukin receptor TIR domain"/>
    <property type="match status" value="1"/>
</dbReference>
<dbReference type="PROSITE" id="PS50104">
    <property type="entry name" value="TIR"/>
    <property type="match status" value="1"/>
</dbReference>
<dbReference type="Pfam" id="PF13676">
    <property type="entry name" value="TIR_2"/>
    <property type="match status" value="1"/>
</dbReference>
<dbReference type="SMART" id="SM00028">
    <property type="entry name" value="TPR"/>
    <property type="match status" value="3"/>
</dbReference>